<dbReference type="PROSITE" id="PS51819">
    <property type="entry name" value="VOC"/>
    <property type="match status" value="1"/>
</dbReference>
<evidence type="ECO:0000259" key="1">
    <source>
        <dbReference type="PROSITE" id="PS51819"/>
    </source>
</evidence>
<dbReference type="Proteomes" id="UP001499930">
    <property type="component" value="Unassembled WGS sequence"/>
</dbReference>
<reference evidence="2 3" key="1">
    <citation type="journal article" date="2019" name="Int. J. Syst. Evol. Microbiol.">
        <title>The Global Catalogue of Microorganisms (GCM) 10K type strain sequencing project: providing services to taxonomists for standard genome sequencing and annotation.</title>
        <authorList>
            <consortium name="The Broad Institute Genomics Platform"/>
            <consortium name="The Broad Institute Genome Sequencing Center for Infectious Disease"/>
            <person name="Wu L."/>
            <person name="Ma J."/>
        </authorList>
    </citation>
    <scope>NUCLEOTIDE SEQUENCE [LARGE SCALE GENOMIC DNA]</scope>
    <source>
        <strain evidence="2 3">JCM 3106</strain>
    </source>
</reference>
<dbReference type="Gene3D" id="3.10.180.10">
    <property type="entry name" value="2,3-Dihydroxybiphenyl 1,2-Dioxygenase, domain 1"/>
    <property type="match status" value="1"/>
</dbReference>
<comment type="caution">
    <text evidence="2">The sequence shown here is derived from an EMBL/GenBank/DDBJ whole genome shotgun (WGS) entry which is preliminary data.</text>
</comment>
<sequence>MVDVADGESVPRLCQVVLDSTDARSLAEFYRSLLGLVYRPGDEPPEEGHADERGRDWLVLRTPDGAPQMAVQQVDHLPEVTWPEGGVPQQLHLDLTVESVEDLRVQHERVLRLGGRLLLDRIDDPEEPLRVYADVAGHPFCVFVTRRRDRRGFAGAPGHGSR</sequence>
<dbReference type="InterPro" id="IPR029068">
    <property type="entry name" value="Glyas_Bleomycin-R_OHBP_Dase"/>
</dbReference>
<dbReference type="InterPro" id="IPR041581">
    <property type="entry name" value="Glyoxalase_6"/>
</dbReference>
<dbReference type="SUPFAM" id="SSF54593">
    <property type="entry name" value="Glyoxalase/Bleomycin resistance protein/Dihydroxybiphenyl dioxygenase"/>
    <property type="match status" value="1"/>
</dbReference>
<evidence type="ECO:0000313" key="3">
    <source>
        <dbReference type="Proteomes" id="UP001499930"/>
    </source>
</evidence>
<dbReference type="RefSeq" id="WP_344894833.1">
    <property type="nucleotide sequence ID" value="NZ_BAAAWD010000007.1"/>
</dbReference>
<keyword evidence="3" id="KW-1185">Reference proteome</keyword>
<dbReference type="EMBL" id="BAAAWD010000007">
    <property type="protein sequence ID" value="GAA3007024.1"/>
    <property type="molecule type" value="Genomic_DNA"/>
</dbReference>
<dbReference type="PANTHER" id="PTHR35908:SF1">
    <property type="entry name" value="CONSERVED PROTEIN"/>
    <property type="match status" value="1"/>
</dbReference>
<dbReference type="PANTHER" id="PTHR35908">
    <property type="entry name" value="HYPOTHETICAL FUSION PROTEIN"/>
    <property type="match status" value="1"/>
</dbReference>
<accession>A0ABN3XXV1</accession>
<proteinExistence type="predicted"/>
<dbReference type="InterPro" id="IPR037523">
    <property type="entry name" value="VOC_core"/>
</dbReference>
<organism evidence="2 3">
    <name type="scientific">Streptosporangium longisporum</name>
    <dbReference type="NCBI Taxonomy" id="46187"/>
    <lineage>
        <taxon>Bacteria</taxon>
        <taxon>Bacillati</taxon>
        <taxon>Actinomycetota</taxon>
        <taxon>Actinomycetes</taxon>
        <taxon>Streptosporangiales</taxon>
        <taxon>Streptosporangiaceae</taxon>
        <taxon>Streptosporangium</taxon>
    </lineage>
</organism>
<name>A0ABN3XXV1_9ACTN</name>
<feature type="domain" description="VOC" evidence="1">
    <location>
        <begin position="12"/>
        <end position="145"/>
    </location>
</feature>
<dbReference type="Pfam" id="PF18029">
    <property type="entry name" value="Glyoxalase_6"/>
    <property type="match status" value="1"/>
</dbReference>
<protein>
    <submittedName>
        <fullName evidence="2">VOC family protein</fullName>
    </submittedName>
</protein>
<evidence type="ECO:0000313" key="2">
    <source>
        <dbReference type="EMBL" id="GAA3007024.1"/>
    </source>
</evidence>
<gene>
    <name evidence="2" type="ORF">GCM10017559_31280</name>
</gene>